<dbReference type="Proteomes" id="UP000614261">
    <property type="component" value="Unassembled WGS sequence"/>
</dbReference>
<evidence type="ECO:0000256" key="5">
    <source>
        <dbReference type="ARBA" id="ARBA00022840"/>
    </source>
</evidence>
<dbReference type="Pfam" id="PF00005">
    <property type="entry name" value="ABC_tran"/>
    <property type="match status" value="1"/>
</dbReference>
<accession>A0ABQ1J9R6</accession>
<sequence length="346" mass="37209">MNIEPILMLRDVSRRYAAREVVKKAGFALHPGRITCLLGPSGCGKSTILRMIAGLEPVDGGSITIHHDVVSAPGVLVAPEQRGIGLVFQDNALFPHLNVRDNVGFGIQSLKPDARNALVQELLARFHIGHLAAEWPHTLSGGEQQRVAIARALARKPVLLLLDEPFSNLDGHLRATIRQALMADLRDVGTTVLVVTHDPEEAMTIADDLILMADGRVLQTGAPSECYDNPVSLTAAQLLGEAICLPAHIKDQFADTPFGVLPAPGQTDGNALLIVRPKDVILADEGMPVTVLSARRFGRETVVAVARDAEEFAIQTRPAELAAGQVIHLQLHPDIALPRFLPCPPD</sequence>
<dbReference type="SMART" id="SM00382">
    <property type="entry name" value="AAA"/>
    <property type="match status" value="1"/>
</dbReference>
<evidence type="ECO:0000256" key="4">
    <source>
        <dbReference type="ARBA" id="ARBA00022741"/>
    </source>
</evidence>
<keyword evidence="7" id="KW-0406">Ion transport</keyword>
<evidence type="ECO:0000313" key="11">
    <source>
        <dbReference type="Proteomes" id="UP000614261"/>
    </source>
</evidence>
<dbReference type="InterPro" id="IPR017871">
    <property type="entry name" value="ABC_transporter-like_CS"/>
</dbReference>
<dbReference type="PANTHER" id="PTHR42781:SF4">
    <property type="entry name" value="SPERMIDINE_PUTRESCINE IMPORT ATP-BINDING PROTEIN POTA"/>
    <property type="match status" value="1"/>
</dbReference>
<comment type="caution">
    <text evidence="10">The sequence shown here is derived from an EMBL/GenBank/DDBJ whole genome shotgun (WGS) entry which is preliminary data.</text>
</comment>
<evidence type="ECO:0000256" key="3">
    <source>
        <dbReference type="ARBA" id="ARBA00022496"/>
    </source>
</evidence>
<dbReference type="PANTHER" id="PTHR42781">
    <property type="entry name" value="SPERMIDINE/PUTRESCINE IMPORT ATP-BINDING PROTEIN POTA"/>
    <property type="match status" value="1"/>
</dbReference>
<protein>
    <submittedName>
        <fullName evidence="10">Iron ABC transporter ATP-binding protein</fullName>
    </submittedName>
</protein>
<evidence type="ECO:0000313" key="10">
    <source>
        <dbReference type="EMBL" id="GGB61968.1"/>
    </source>
</evidence>
<keyword evidence="4" id="KW-0547">Nucleotide-binding</keyword>
<keyword evidence="11" id="KW-1185">Reference proteome</keyword>
<dbReference type="SUPFAM" id="SSF50331">
    <property type="entry name" value="MOP-like"/>
    <property type="match status" value="1"/>
</dbReference>
<keyword evidence="3" id="KW-0410">Iron transport</keyword>
<dbReference type="InterPro" id="IPR050093">
    <property type="entry name" value="ABC_SmlMolc_Importer"/>
</dbReference>
<proteinExistence type="predicted"/>
<dbReference type="PROSITE" id="PS00211">
    <property type="entry name" value="ABC_TRANSPORTER_1"/>
    <property type="match status" value="1"/>
</dbReference>
<keyword evidence="5 10" id="KW-0067">ATP-binding</keyword>
<keyword evidence="6" id="KW-0408">Iron</keyword>
<dbReference type="InterPro" id="IPR008995">
    <property type="entry name" value="Mo/tungstate-bd_C_term_dom"/>
</dbReference>
<evidence type="ECO:0000256" key="7">
    <source>
        <dbReference type="ARBA" id="ARBA00023065"/>
    </source>
</evidence>
<evidence type="ECO:0000256" key="8">
    <source>
        <dbReference type="ARBA" id="ARBA00023136"/>
    </source>
</evidence>
<evidence type="ECO:0000256" key="6">
    <source>
        <dbReference type="ARBA" id="ARBA00023004"/>
    </source>
</evidence>
<keyword evidence="2" id="KW-1003">Cell membrane</keyword>
<dbReference type="Gene3D" id="3.40.50.300">
    <property type="entry name" value="P-loop containing nucleotide triphosphate hydrolases"/>
    <property type="match status" value="1"/>
</dbReference>
<dbReference type="SUPFAM" id="SSF52540">
    <property type="entry name" value="P-loop containing nucleoside triphosphate hydrolases"/>
    <property type="match status" value="1"/>
</dbReference>
<keyword evidence="8" id="KW-0472">Membrane</keyword>
<feature type="domain" description="ABC transporter" evidence="9">
    <location>
        <begin position="7"/>
        <end position="239"/>
    </location>
</feature>
<dbReference type="PROSITE" id="PS50893">
    <property type="entry name" value="ABC_TRANSPORTER_2"/>
    <property type="match status" value="1"/>
</dbReference>
<dbReference type="GO" id="GO:0005524">
    <property type="term" value="F:ATP binding"/>
    <property type="evidence" value="ECO:0007669"/>
    <property type="project" value="UniProtKB-KW"/>
</dbReference>
<evidence type="ECO:0000256" key="2">
    <source>
        <dbReference type="ARBA" id="ARBA00022475"/>
    </source>
</evidence>
<dbReference type="InterPro" id="IPR027417">
    <property type="entry name" value="P-loop_NTPase"/>
</dbReference>
<keyword evidence="1" id="KW-0813">Transport</keyword>
<organism evidence="10 11">
    <name type="scientific">Blastomonas aquatica</name>
    <dbReference type="NCBI Taxonomy" id="1510276"/>
    <lineage>
        <taxon>Bacteria</taxon>
        <taxon>Pseudomonadati</taxon>
        <taxon>Pseudomonadota</taxon>
        <taxon>Alphaproteobacteria</taxon>
        <taxon>Sphingomonadales</taxon>
        <taxon>Sphingomonadaceae</taxon>
        <taxon>Blastomonas</taxon>
    </lineage>
</organism>
<dbReference type="RefSeq" id="WP_376857362.1">
    <property type="nucleotide sequence ID" value="NZ_JBHRVH010000001.1"/>
</dbReference>
<evidence type="ECO:0000256" key="1">
    <source>
        <dbReference type="ARBA" id="ARBA00022448"/>
    </source>
</evidence>
<dbReference type="InterPro" id="IPR003593">
    <property type="entry name" value="AAA+_ATPase"/>
</dbReference>
<reference evidence="11" key="1">
    <citation type="journal article" date="2019" name="Int. J. Syst. Evol. Microbiol.">
        <title>The Global Catalogue of Microorganisms (GCM) 10K type strain sequencing project: providing services to taxonomists for standard genome sequencing and annotation.</title>
        <authorList>
            <consortium name="The Broad Institute Genomics Platform"/>
            <consortium name="The Broad Institute Genome Sequencing Center for Infectious Disease"/>
            <person name="Wu L."/>
            <person name="Ma J."/>
        </authorList>
    </citation>
    <scope>NUCLEOTIDE SEQUENCE [LARGE SCALE GENOMIC DNA]</scope>
    <source>
        <strain evidence="11">CGMCC 1.12851</strain>
    </source>
</reference>
<dbReference type="InterPro" id="IPR003439">
    <property type="entry name" value="ABC_transporter-like_ATP-bd"/>
</dbReference>
<gene>
    <name evidence="10" type="primary">fbpA1</name>
    <name evidence="10" type="ORF">GCM10010833_16140</name>
</gene>
<dbReference type="InterPro" id="IPR015853">
    <property type="entry name" value="ABC_transpr_FbpC"/>
</dbReference>
<evidence type="ECO:0000259" key="9">
    <source>
        <dbReference type="PROSITE" id="PS50893"/>
    </source>
</evidence>
<dbReference type="EMBL" id="BMGD01000003">
    <property type="protein sequence ID" value="GGB61968.1"/>
    <property type="molecule type" value="Genomic_DNA"/>
</dbReference>
<name>A0ABQ1J9R6_9SPHN</name>
<dbReference type="CDD" id="cd03259">
    <property type="entry name" value="ABC_Carb_Solutes_like"/>
    <property type="match status" value="1"/>
</dbReference>